<comment type="caution">
    <text evidence="2">The sequence shown here is derived from an EMBL/GenBank/DDBJ whole genome shotgun (WGS) entry which is preliminary data.</text>
</comment>
<gene>
    <name evidence="2" type="ORF">Tco_0725666</name>
</gene>
<dbReference type="EMBL" id="BQNB010010328">
    <property type="protein sequence ID" value="GJS75785.1"/>
    <property type="molecule type" value="Genomic_DNA"/>
</dbReference>
<sequence>MLAHVPGQRAHDRPEVGTRVFKLKLTELLEDLTKNKIFGESRTVVYVIEFQKRGLPHAHILLWLEDHCKCRTLGEIDDIISAELPSSTNDPAGYKAVTDYMLHGPCGKDARYAPSKFPPSAQSEQVTLRDSECLSALLEREGINVTMFTDWFALNERYPPTRARTYAEIPQYYVWYERLKMWKPQKQKKCIGRIVYSTPASGERYFLRMLLNVVRGPLNLDELLTVNKRVCSTLKEECFAYGLLNDDREWTRAIQEASVWALGPQLRDLFVTILLFCDVIRPLKLWEKPEKFYQKTFFT</sequence>
<dbReference type="InterPro" id="IPR025476">
    <property type="entry name" value="Helitron_helicase-like"/>
</dbReference>
<dbReference type="PANTHER" id="PTHR10492:SF90">
    <property type="entry name" value="ATP-DEPENDENT DNA HELICASE"/>
    <property type="match status" value="1"/>
</dbReference>
<protein>
    <submittedName>
        <fullName evidence="2">ATP-dependent DNA helicase PIF1-like protein</fullName>
    </submittedName>
</protein>
<organism evidence="2 3">
    <name type="scientific">Tanacetum coccineum</name>
    <dbReference type="NCBI Taxonomy" id="301880"/>
    <lineage>
        <taxon>Eukaryota</taxon>
        <taxon>Viridiplantae</taxon>
        <taxon>Streptophyta</taxon>
        <taxon>Embryophyta</taxon>
        <taxon>Tracheophyta</taxon>
        <taxon>Spermatophyta</taxon>
        <taxon>Magnoliopsida</taxon>
        <taxon>eudicotyledons</taxon>
        <taxon>Gunneridae</taxon>
        <taxon>Pentapetalae</taxon>
        <taxon>asterids</taxon>
        <taxon>campanulids</taxon>
        <taxon>Asterales</taxon>
        <taxon>Asteraceae</taxon>
        <taxon>Asteroideae</taxon>
        <taxon>Anthemideae</taxon>
        <taxon>Anthemidinae</taxon>
        <taxon>Tanacetum</taxon>
    </lineage>
</organism>
<evidence type="ECO:0000313" key="2">
    <source>
        <dbReference type="EMBL" id="GJS75785.1"/>
    </source>
</evidence>
<name>A0ABQ4YEF4_9ASTR</name>
<keyword evidence="3" id="KW-1185">Reference proteome</keyword>
<dbReference type="Pfam" id="PF14214">
    <property type="entry name" value="Helitron_like_N"/>
    <property type="match status" value="1"/>
</dbReference>
<dbReference type="Proteomes" id="UP001151760">
    <property type="component" value="Unassembled WGS sequence"/>
</dbReference>
<proteinExistence type="predicted"/>
<feature type="domain" description="Helitron helicase-like" evidence="1">
    <location>
        <begin position="7"/>
        <end position="62"/>
    </location>
</feature>
<reference evidence="2" key="2">
    <citation type="submission" date="2022-01" db="EMBL/GenBank/DDBJ databases">
        <authorList>
            <person name="Yamashiro T."/>
            <person name="Shiraishi A."/>
            <person name="Satake H."/>
            <person name="Nakayama K."/>
        </authorList>
    </citation>
    <scope>NUCLEOTIDE SEQUENCE</scope>
</reference>
<evidence type="ECO:0000259" key="1">
    <source>
        <dbReference type="Pfam" id="PF14214"/>
    </source>
</evidence>
<evidence type="ECO:0000313" key="3">
    <source>
        <dbReference type="Proteomes" id="UP001151760"/>
    </source>
</evidence>
<reference evidence="2" key="1">
    <citation type="journal article" date="2022" name="Int. J. Mol. Sci.">
        <title>Draft Genome of Tanacetum Coccineum: Genomic Comparison of Closely Related Tanacetum-Family Plants.</title>
        <authorList>
            <person name="Yamashiro T."/>
            <person name="Shiraishi A."/>
            <person name="Nakayama K."/>
            <person name="Satake H."/>
        </authorList>
    </citation>
    <scope>NUCLEOTIDE SEQUENCE</scope>
</reference>
<accession>A0ABQ4YEF4</accession>
<dbReference type="PANTHER" id="PTHR10492">
    <property type="match status" value="1"/>
</dbReference>